<evidence type="ECO:0000313" key="2">
    <source>
        <dbReference type="Proteomes" id="UP000035900"/>
    </source>
</evidence>
<dbReference type="Proteomes" id="UP000035900">
    <property type="component" value="Unassembled WGS sequence"/>
</dbReference>
<dbReference type="RefSeq" id="WP_048498296.1">
    <property type="nucleotide sequence ID" value="NZ_LFNG01000002.1"/>
</dbReference>
<dbReference type="PATRIC" id="fig|1304281.5.peg.257"/>
<comment type="caution">
    <text evidence="1">The sequence shown here is derived from an EMBL/GenBank/DDBJ whole genome shotgun (WGS) entry which is preliminary data.</text>
</comment>
<keyword evidence="2" id="KW-1185">Reference proteome</keyword>
<name>A0A0J7J284_9FLAO</name>
<evidence type="ECO:0000313" key="1">
    <source>
        <dbReference type="EMBL" id="KMQ72392.1"/>
    </source>
</evidence>
<gene>
    <name evidence="1" type="ORF">ACM44_01220</name>
</gene>
<organism evidence="1 2">
    <name type="scientific">Chryseobacterium koreense CCUG 49689</name>
    <dbReference type="NCBI Taxonomy" id="1304281"/>
    <lineage>
        <taxon>Bacteria</taxon>
        <taxon>Pseudomonadati</taxon>
        <taxon>Bacteroidota</taxon>
        <taxon>Flavobacteriia</taxon>
        <taxon>Flavobacteriales</taxon>
        <taxon>Weeksellaceae</taxon>
        <taxon>Chryseobacterium group</taxon>
        <taxon>Chryseobacterium</taxon>
    </lineage>
</organism>
<reference evidence="1 2" key="1">
    <citation type="journal article" date="2004" name="Int. J. Syst. Evol. Microbiol.">
        <title>Kaistella koreensis gen. nov., sp. nov., a novel member of the Chryseobacterium-Bergeyella-Riemerella branch.</title>
        <authorList>
            <person name="Kim M.K."/>
            <person name="Im W.T."/>
            <person name="Shin Y.K."/>
            <person name="Lim J.H."/>
            <person name="Kim S.H."/>
            <person name="Lee B.C."/>
            <person name="Park M.Y."/>
            <person name="Lee K.Y."/>
            <person name="Lee S.T."/>
        </authorList>
    </citation>
    <scope>NUCLEOTIDE SEQUENCE [LARGE SCALE GENOMIC DNA]</scope>
    <source>
        <strain evidence="1 2">CCUG 49689</strain>
    </source>
</reference>
<accession>A0A0J7J284</accession>
<dbReference type="OrthoDB" id="6197429at2"/>
<protein>
    <submittedName>
        <fullName evidence="1">Uncharacterized protein</fullName>
    </submittedName>
</protein>
<dbReference type="AlphaFoldDB" id="A0A0J7J284"/>
<sequence length="170" mass="19899">MTPKQIERIQIKITKIRKELAADKKRWGGFYDDSRGLRYLPPELYLRIQDYSGALRYFNWFHKNFPDDSGYPVFLFEWAITLFKKGKIKEAKAKTIQTDRANSWIIPAFLQVENSRPPTKMFSNWQTAEVAEEMGYSKHDAELADFAEWLSDFVSSAEFTGLRGDLLQKT</sequence>
<dbReference type="EMBL" id="LFNG01000002">
    <property type="protein sequence ID" value="KMQ72392.1"/>
    <property type="molecule type" value="Genomic_DNA"/>
</dbReference>
<proteinExistence type="predicted"/>